<proteinExistence type="predicted"/>
<reference evidence="2 3" key="1">
    <citation type="submission" date="2020-04" db="EMBL/GenBank/DDBJ databases">
        <authorList>
            <person name="Basu S."/>
            <person name="Maruthanayagam V."/>
            <person name="Chakraborty S."/>
            <person name="Pramanik A."/>
            <person name="Mukherjee J."/>
            <person name="Brink B."/>
        </authorList>
    </citation>
    <scope>NUCLEOTIDE SEQUENCE [LARGE SCALE GENOMIC DNA]</scope>
    <source>
        <strain evidence="2 3">AP17</strain>
    </source>
</reference>
<dbReference type="RefSeq" id="WP_168568672.1">
    <property type="nucleotide sequence ID" value="NZ_CP051167.1"/>
</dbReference>
<evidence type="ECO:0000313" key="2">
    <source>
        <dbReference type="EMBL" id="QIZ70517.1"/>
    </source>
</evidence>
<protein>
    <submittedName>
        <fullName evidence="2">DUF928 domain-containing protein</fullName>
    </submittedName>
</protein>
<organism evidence="2 3">
    <name type="scientific">Oxynema aestuarii AP17</name>
    <dbReference type="NCBI Taxonomy" id="2064643"/>
    <lineage>
        <taxon>Bacteria</taxon>
        <taxon>Bacillati</taxon>
        <taxon>Cyanobacteriota</taxon>
        <taxon>Cyanophyceae</taxon>
        <taxon>Oscillatoriophycideae</taxon>
        <taxon>Oscillatoriales</taxon>
        <taxon>Oscillatoriaceae</taxon>
        <taxon>Oxynema</taxon>
        <taxon>Oxynema aestuarii</taxon>
    </lineage>
</organism>
<dbReference type="Pfam" id="PF06051">
    <property type="entry name" value="DUF928"/>
    <property type="match status" value="1"/>
</dbReference>
<evidence type="ECO:0000256" key="1">
    <source>
        <dbReference type="SAM" id="SignalP"/>
    </source>
</evidence>
<dbReference type="InterPro" id="IPR010328">
    <property type="entry name" value="DUF928"/>
</dbReference>
<sequence>MHLSKSLTCLSLLAILLSPLAVKALEFPPASDRGAPSRTAGGGTRGEDCIAEDAKPLTALMPTNNVGTTAKANPTFFFYVPKTTATQAEFAIVDREGADIYVSEFPIDGTPGVIALKVPETINLGEGNDRIWHFGLICNPDNRALDKFVQGFLYRETIEEPLRAKLERSPALEKAELYAKARIWHETLEIAAELRDSHPEQWQQLLSSVGLESIASEPLISCCEMNEF</sequence>
<dbReference type="KEGG" id="oxy:HCG48_07930"/>
<dbReference type="Proteomes" id="UP000500857">
    <property type="component" value="Chromosome"/>
</dbReference>
<feature type="chain" id="PRO_5026244327" evidence="1">
    <location>
        <begin position="25"/>
        <end position="228"/>
    </location>
</feature>
<keyword evidence="1" id="KW-0732">Signal</keyword>
<gene>
    <name evidence="2" type="ORF">HCG48_07930</name>
</gene>
<evidence type="ECO:0000313" key="3">
    <source>
        <dbReference type="Proteomes" id="UP000500857"/>
    </source>
</evidence>
<name>A0A6H1TWJ3_9CYAN</name>
<keyword evidence="3" id="KW-1185">Reference proteome</keyword>
<accession>A0A6H1TWJ3</accession>
<dbReference type="AlphaFoldDB" id="A0A6H1TWJ3"/>
<feature type="signal peptide" evidence="1">
    <location>
        <begin position="1"/>
        <end position="24"/>
    </location>
</feature>
<dbReference type="EMBL" id="CP051167">
    <property type="protein sequence ID" value="QIZ70517.1"/>
    <property type="molecule type" value="Genomic_DNA"/>
</dbReference>